<protein>
    <submittedName>
        <fullName evidence="4">Thioesterase family protein</fullName>
    </submittedName>
</protein>
<dbReference type="SUPFAM" id="SSF54637">
    <property type="entry name" value="Thioesterase/thiol ester dehydrase-isomerase"/>
    <property type="match status" value="1"/>
</dbReference>
<reference evidence="4" key="1">
    <citation type="submission" date="2020-10" db="EMBL/GenBank/DDBJ databases">
        <authorList>
            <person name="Gilroy R."/>
        </authorList>
    </citation>
    <scope>NUCLEOTIDE SEQUENCE</scope>
    <source>
        <strain evidence="4">F6-4510</strain>
    </source>
</reference>
<dbReference type="PANTHER" id="PTHR36934:SF1">
    <property type="entry name" value="THIOESTERASE DOMAIN-CONTAINING PROTEIN"/>
    <property type="match status" value="1"/>
</dbReference>
<dbReference type="InterPro" id="IPR025540">
    <property type="entry name" value="FlK"/>
</dbReference>
<feature type="active site" evidence="1">
    <location>
        <position position="44"/>
    </location>
</feature>
<dbReference type="Gene3D" id="3.10.129.10">
    <property type="entry name" value="Hotdog Thioesterase"/>
    <property type="match status" value="1"/>
</dbReference>
<dbReference type="Proteomes" id="UP000823611">
    <property type="component" value="Unassembled WGS sequence"/>
</dbReference>
<dbReference type="PIRSF" id="PIRSF014972">
    <property type="entry name" value="FlK"/>
    <property type="match status" value="1"/>
</dbReference>
<reference evidence="4" key="2">
    <citation type="journal article" date="2021" name="PeerJ">
        <title>Extensive microbial diversity within the chicken gut microbiome revealed by metagenomics and culture.</title>
        <authorList>
            <person name="Gilroy R."/>
            <person name="Ravi A."/>
            <person name="Getino M."/>
            <person name="Pursley I."/>
            <person name="Horton D.L."/>
            <person name="Alikhan N.F."/>
            <person name="Baker D."/>
            <person name="Gharbi K."/>
            <person name="Hall N."/>
            <person name="Watson M."/>
            <person name="Adriaenssens E.M."/>
            <person name="Foster-Nyarko E."/>
            <person name="Jarju S."/>
            <person name="Secka A."/>
            <person name="Antonio M."/>
            <person name="Oren A."/>
            <person name="Chaudhuri R.R."/>
            <person name="La Ragione R."/>
            <person name="Hildebrand F."/>
            <person name="Pallen M.J."/>
        </authorList>
    </citation>
    <scope>NUCLEOTIDE SEQUENCE</scope>
    <source>
        <strain evidence="4">F6-4510</strain>
    </source>
</reference>
<organism evidence="4 5">
    <name type="scientific">Candidatus Fimicola merdigallinarum</name>
    <dbReference type="NCBI Taxonomy" id="2840819"/>
    <lineage>
        <taxon>Bacteria</taxon>
        <taxon>Bacillati</taxon>
        <taxon>Bacillota</taxon>
        <taxon>Clostridia</taxon>
        <taxon>Lachnospirales</taxon>
        <taxon>Lachnospiraceae</taxon>
        <taxon>Lachnospiraceae incertae sedis</taxon>
        <taxon>Candidatus Fimicola</taxon>
    </lineage>
</organism>
<comment type="caution">
    <text evidence="4">The sequence shown here is derived from an EMBL/GenBank/DDBJ whole genome shotgun (WGS) entry which is preliminary data.</text>
</comment>
<evidence type="ECO:0000313" key="5">
    <source>
        <dbReference type="Proteomes" id="UP000823611"/>
    </source>
</evidence>
<feature type="binding site" evidence="2">
    <location>
        <position position="63"/>
    </location>
    <ligand>
        <name>CoA</name>
        <dbReference type="ChEBI" id="CHEBI:57287"/>
    </ligand>
</feature>
<dbReference type="Pfam" id="PF22636">
    <property type="entry name" value="FlK"/>
    <property type="match status" value="1"/>
</dbReference>
<evidence type="ECO:0000313" key="4">
    <source>
        <dbReference type="EMBL" id="MBO8434733.1"/>
    </source>
</evidence>
<proteinExistence type="predicted"/>
<feature type="binding site" evidence="2">
    <location>
        <position position="63"/>
    </location>
    <ligand>
        <name>substrate</name>
    </ligand>
</feature>
<accession>A0A9D9DW72</accession>
<dbReference type="InterPro" id="IPR029069">
    <property type="entry name" value="HotDog_dom_sf"/>
</dbReference>
<feature type="active site" evidence="1">
    <location>
        <position position="70"/>
    </location>
</feature>
<dbReference type="InterPro" id="IPR054485">
    <property type="entry name" value="FlK-like_dom"/>
</dbReference>
<feature type="binding site" evidence="2">
    <location>
        <position position="114"/>
    </location>
    <ligand>
        <name>substrate</name>
    </ligand>
</feature>
<dbReference type="PANTHER" id="PTHR36934">
    <property type="entry name" value="BLR0278 PROTEIN"/>
    <property type="match status" value="1"/>
</dbReference>
<dbReference type="AlphaFoldDB" id="A0A9D9DW72"/>
<evidence type="ECO:0000256" key="2">
    <source>
        <dbReference type="PIRSR" id="PIRSR014972-2"/>
    </source>
</evidence>
<dbReference type="CDD" id="cd03440">
    <property type="entry name" value="hot_dog"/>
    <property type="match status" value="1"/>
</dbReference>
<name>A0A9D9DW72_9FIRM</name>
<evidence type="ECO:0000259" key="3">
    <source>
        <dbReference type="Pfam" id="PF22636"/>
    </source>
</evidence>
<dbReference type="EMBL" id="JADIMX010000104">
    <property type="protein sequence ID" value="MBO8434733.1"/>
    <property type="molecule type" value="Genomic_DNA"/>
</dbReference>
<gene>
    <name evidence="4" type="ORF">IAC55_05365</name>
</gene>
<sequence>MDYNVTCGINMEIERVVTSTDTAIHFGSGEVTVLATPVMIGWMEAAALNAVKAVLPEGYDTVGTSVNISHIAATPVGMKVRITAEVIEVNGRMLTFKVEAFDELDKIGEGTHGRAIIETQKFLNRVNNKGK</sequence>
<feature type="active site" evidence="1">
    <location>
        <position position="36"/>
    </location>
</feature>
<feature type="domain" description="Fluoroacetyl-CoA-specific thioesterase-like" evidence="3">
    <location>
        <begin position="17"/>
        <end position="119"/>
    </location>
</feature>
<evidence type="ECO:0000256" key="1">
    <source>
        <dbReference type="PIRSR" id="PIRSR014972-1"/>
    </source>
</evidence>